<evidence type="ECO:0000313" key="5">
    <source>
        <dbReference type="Proteomes" id="UP000838412"/>
    </source>
</evidence>
<dbReference type="SUPFAM" id="SSF52540">
    <property type="entry name" value="P-loop containing nucleoside triphosphate hydrolases"/>
    <property type="match status" value="1"/>
</dbReference>
<dbReference type="SMART" id="SM00175">
    <property type="entry name" value="RAB"/>
    <property type="match status" value="2"/>
</dbReference>
<evidence type="ECO:0000256" key="3">
    <source>
        <dbReference type="SAM" id="MobiDB-lite"/>
    </source>
</evidence>
<feature type="compositionally biased region" description="Polar residues" evidence="3">
    <location>
        <begin position="1039"/>
        <end position="1051"/>
    </location>
</feature>
<feature type="region of interest" description="Disordered" evidence="3">
    <location>
        <begin position="360"/>
        <end position="427"/>
    </location>
</feature>
<feature type="compositionally biased region" description="Low complexity" evidence="3">
    <location>
        <begin position="412"/>
        <end position="427"/>
    </location>
</feature>
<dbReference type="InterPro" id="IPR050227">
    <property type="entry name" value="Rab"/>
</dbReference>
<dbReference type="OrthoDB" id="10037609at2759"/>
<protein>
    <submittedName>
        <fullName evidence="4">RASEF protein</fullName>
    </submittedName>
</protein>
<name>A0A8K0EI10_BRALA</name>
<dbReference type="NCBIfam" id="TIGR00231">
    <property type="entry name" value="small_GTP"/>
    <property type="match status" value="1"/>
</dbReference>
<dbReference type="PROSITE" id="PS51419">
    <property type="entry name" value="RAB"/>
    <property type="match status" value="1"/>
</dbReference>
<feature type="compositionally biased region" description="Basic and acidic residues" evidence="3">
    <location>
        <begin position="362"/>
        <end position="385"/>
    </location>
</feature>
<feature type="compositionally biased region" description="Basic and acidic residues" evidence="3">
    <location>
        <begin position="222"/>
        <end position="235"/>
    </location>
</feature>
<evidence type="ECO:0000256" key="1">
    <source>
        <dbReference type="ARBA" id="ARBA00022741"/>
    </source>
</evidence>
<dbReference type="Proteomes" id="UP000838412">
    <property type="component" value="Chromosome 19"/>
</dbReference>
<dbReference type="GO" id="GO:0003924">
    <property type="term" value="F:GTPase activity"/>
    <property type="evidence" value="ECO:0007669"/>
    <property type="project" value="InterPro"/>
</dbReference>
<keyword evidence="1" id="KW-0547">Nucleotide-binding</keyword>
<gene>
    <name evidence="4" type="primary">RASEF</name>
    <name evidence="4" type="ORF">BLAG_LOCUS12035</name>
</gene>
<dbReference type="SMART" id="SM00174">
    <property type="entry name" value="RHO"/>
    <property type="match status" value="1"/>
</dbReference>
<dbReference type="InterPro" id="IPR005225">
    <property type="entry name" value="Small_GTP-bd"/>
</dbReference>
<reference evidence="4" key="1">
    <citation type="submission" date="2022-01" db="EMBL/GenBank/DDBJ databases">
        <authorList>
            <person name="Braso-Vives M."/>
        </authorList>
    </citation>
    <scope>NUCLEOTIDE SEQUENCE</scope>
</reference>
<feature type="compositionally biased region" description="Polar residues" evidence="3">
    <location>
        <begin position="987"/>
        <end position="1004"/>
    </location>
</feature>
<dbReference type="PROSITE" id="PS51420">
    <property type="entry name" value="RHO"/>
    <property type="match status" value="1"/>
</dbReference>
<evidence type="ECO:0000256" key="2">
    <source>
        <dbReference type="ARBA" id="ARBA00023134"/>
    </source>
</evidence>
<dbReference type="Gene3D" id="3.40.50.300">
    <property type="entry name" value="P-loop containing nucleotide triphosphate hydrolases"/>
    <property type="match status" value="2"/>
</dbReference>
<feature type="region of interest" description="Disordered" evidence="3">
    <location>
        <begin position="944"/>
        <end position="1051"/>
    </location>
</feature>
<sequence>MFASCTSSCNIDTPLFQENVCELYQQLHGSATHLLPQFETVVLSIIKDYRNHQTEIDRLEKSLKRANETHEQHLQQMEEELDHQISRAEEKCREQEKERLELELEDERRRWETEKAELQASVKKLQKMEANARKDKSKEDSVANLKRKLENLTQENRKLKSSLTESNTTAAVLKSELTQLQAEFEEKCEDLDRWERNSLLDYVTEQQSLSRQLEMLQNTNKKLNDTNDSLRESLGRGKRSSNRPSRTPSPFLQRDRDGSVMSDYMMTPEPDMSPELLRSLRGSFSSLEDLTPCDPGKRKCSNDIEHILNCNDKISSDPAVNLPHVARTTQVLPVGKLRVSCDIVTKGPMEDFLLFVGKRLGSKPDKQPKKDGGRTKERNKKEETLKMGQQDAKTAEVPTQNRRLRKVRTPPGSVSSGGTESLSSLSSGWEEIRDGCPRGITFIGRDQRHAGGREGEVPRRQPENDPVDRHNFFDTHSEAAYSWEDASERGYSEATESTAGDDPSSLGWEPYPSRRMSEPAPVLRPSPFGRAGSLRMRRQSNDFAQNTAYGTGTGDDYTDGISHPTFPENSLVSNMAAYEHIPAATASSNNSSYGRDPDQTVLHEAPYWGNLTRGPDGTGEVGSEIDQLINMANMPPTQRLGADPALSLSMDRTIRPRDRVAELKLLQINKLKERRLANSQLRTRHATLQARTQFQGYLRNFSAPESLRHVIKTPEVEGTSVNMTGVGTEDRDPSDDPGTGFHQADPRLSLDQYLHDLNMATEKKNTLGLAKRTSLRPRQSALAPETSAKMSWREKRQQRLLGGYVQPVKQQLNRGYLRNFENIFPQDGGEGTLMSENGGHQITLNQEGDTCLSGTQDLENQSLVDSRHPPTYEDVLQGDFRSYKEAYEHNILDEPRHGELLGGQNGDAEHFQGKNAEGTFEEILGGNEDTASFIQGARDERRLYTAKTRSHVPGLQDRLRRYREERHGGRADSGHSTMKDPEESDNEFTQSTAISGLGKNSGTESEIDDSKTEAPDSQDEAMDSEGEVDSRLELRQKSRNGVTTLQRQHTTRVLPQAPRKILSAGNVAHVAPSRQIPTVSASTQVLTGTTAPADQKMFKVVLAGDAAVGKSSFILRLCKNEFRPNMNSTLGVDFQMKTMVIDDTPVTLQIWDTAGQERFRSIAKSYFRRADGVLLLYDCTFRSIAKSYFRRADGVLLLYDCTFRSIAKSYFRRADGVLLLYDGTFRSIAKSYFRRADGVLLLYDCTFRSIAKSYFRRADGVLLLYDCTFRSIAKSYFRRADGVLLLYDCTYEQSFMNVREWVDAVEDGAPRTLPIMLCGNKLDLRNEAIKRGDKVILKGHGEEMAREHGALFCETSAKHGDNVQDAVEKLMRQMMQMDSEETRSNILDLNKKEEKKSKCCGGS</sequence>
<dbReference type="InterPro" id="IPR001806">
    <property type="entry name" value="Small_GTPase"/>
</dbReference>
<dbReference type="CDD" id="cd00154">
    <property type="entry name" value="Rab"/>
    <property type="match status" value="1"/>
</dbReference>
<accession>A0A8K0EI10</accession>
<feature type="compositionally biased region" description="Acidic residues" evidence="3">
    <location>
        <begin position="1016"/>
        <end position="1027"/>
    </location>
</feature>
<dbReference type="GO" id="GO:0005525">
    <property type="term" value="F:GTP binding"/>
    <property type="evidence" value="ECO:0007669"/>
    <property type="project" value="UniProtKB-KW"/>
</dbReference>
<feature type="compositionally biased region" description="Basic and acidic residues" evidence="3">
    <location>
        <begin position="447"/>
        <end position="477"/>
    </location>
</feature>
<organism evidence="4 5">
    <name type="scientific">Branchiostoma lanceolatum</name>
    <name type="common">Common lancelet</name>
    <name type="synonym">Amphioxus lanceolatum</name>
    <dbReference type="NCBI Taxonomy" id="7740"/>
    <lineage>
        <taxon>Eukaryota</taxon>
        <taxon>Metazoa</taxon>
        <taxon>Chordata</taxon>
        <taxon>Cephalochordata</taxon>
        <taxon>Leptocardii</taxon>
        <taxon>Amphioxiformes</taxon>
        <taxon>Branchiostomatidae</taxon>
        <taxon>Branchiostoma</taxon>
    </lineage>
</organism>
<keyword evidence="5" id="KW-1185">Reference proteome</keyword>
<feature type="region of interest" description="Disordered" evidence="3">
    <location>
        <begin position="218"/>
        <end position="273"/>
    </location>
</feature>
<dbReference type="Pfam" id="PF00071">
    <property type="entry name" value="Ras"/>
    <property type="match status" value="2"/>
</dbReference>
<keyword evidence="2" id="KW-0342">GTP-binding</keyword>
<dbReference type="FunFam" id="3.40.50.300:FF:001447">
    <property type="entry name" value="Ras-related protein Rab-1B"/>
    <property type="match status" value="1"/>
</dbReference>
<dbReference type="InterPro" id="IPR027417">
    <property type="entry name" value="P-loop_NTPase"/>
</dbReference>
<dbReference type="PROSITE" id="PS51421">
    <property type="entry name" value="RAS"/>
    <property type="match status" value="1"/>
</dbReference>
<dbReference type="PANTHER" id="PTHR47977">
    <property type="entry name" value="RAS-RELATED PROTEIN RAB"/>
    <property type="match status" value="1"/>
</dbReference>
<dbReference type="SMART" id="SM00173">
    <property type="entry name" value="RAS"/>
    <property type="match status" value="1"/>
</dbReference>
<evidence type="ECO:0000313" key="4">
    <source>
        <dbReference type="EMBL" id="CAH1251731.1"/>
    </source>
</evidence>
<dbReference type="EMBL" id="OV696704">
    <property type="protein sequence ID" value="CAH1251731.1"/>
    <property type="molecule type" value="Genomic_DNA"/>
</dbReference>
<feature type="compositionally biased region" description="Basic and acidic residues" evidence="3">
    <location>
        <begin position="957"/>
        <end position="981"/>
    </location>
</feature>
<proteinExistence type="predicted"/>
<feature type="region of interest" description="Disordered" evidence="3">
    <location>
        <begin position="447"/>
        <end position="532"/>
    </location>
</feature>
<dbReference type="PRINTS" id="PR00449">
    <property type="entry name" value="RASTRNSFRMNG"/>
</dbReference>
<feature type="region of interest" description="Disordered" evidence="3">
    <location>
        <begin position="720"/>
        <end position="745"/>
    </location>
</feature>